<accession>A0ABQ4HTK7</accession>
<evidence type="ECO:0000313" key="2">
    <source>
        <dbReference type="EMBL" id="GIJ08972.1"/>
    </source>
</evidence>
<organism evidence="2 3">
    <name type="scientific">Micromonospora andamanensis</name>
    <dbReference type="NCBI Taxonomy" id="1287068"/>
    <lineage>
        <taxon>Bacteria</taxon>
        <taxon>Bacillati</taxon>
        <taxon>Actinomycetota</taxon>
        <taxon>Actinomycetes</taxon>
        <taxon>Micromonosporales</taxon>
        <taxon>Micromonosporaceae</taxon>
        <taxon>Micromonospora</taxon>
    </lineage>
</organism>
<name>A0ABQ4HTK7_9ACTN</name>
<evidence type="ECO:0000313" key="3">
    <source>
        <dbReference type="Proteomes" id="UP000647017"/>
    </source>
</evidence>
<keyword evidence="3" id="KW-1185">Reference proteome</keyword>
<reference evidence="2 3" key="1">
    <citation type="submission" date="2021-01" db="EMBL/GenBank/DDBJ databases">
        <title>Whole genome shotgun sequence of Verrucosispora andamanensis NBRC 109075.</title>
        <authorList>
            <person name="Komaki H."/>
            <person name="Tamura T."/>
        </authorList>
    </citation>
    <scope>NUCLEOTIDE SEQUENCE [LARGE SCALE GENOMIC DNA]</scope>
    <source>
        <strain evidence="2 3">NBRC 109075</strain>
    </source>
</reference>
<sequence length="90" mass="9630">MLPGDRPDSSGTGVGQAGLVEAAALLAPPEEPPEDPLPEPDEAEPDEAEPDDEEPDDEEFAPVELEDDDSDLPLDPLDVVSEPEERESVR</sequence>
<protein>
    <submittedName>
        <fullName evidence="2">Uncharacterized protein</fullName>
    </submittedName>
</protein>
<feature type="compositionally biased region" description="Acidic residues" evidence="1">
    <location>
        <begin position="31"/>
        <end position="72"/>
    </location>
</feature>
<dbReference type="Proteomes" id="UP000647017">
    <property type="component" value="Unassembled WGS sequence"/>
</dbReference>
<dbReference type="EMBL" id="BOOZ01000010">
    <property type="protein sequence ID" value="GIJ08972.1"/>
    <property type="molecule type" value="Genomic_DNA"/>
</dbReference>
<proteinExistence type="predicted"/>
<feature type="compositionally biased region" description="Acidic residues" evidence="1">
    <location>
        <begin position="81"/>
        <end position="90"/>
    </location>
</feature>
<evidence type="ECO:0000256" key="1">
    <source>
        <dbReference type="SAM" id="MobiDB-lite"/>
    </source>
</evidence>
<comment type="caution">
    <text evidence="2">The sequence shown here is derived from an EMBL/GenBank/DDBJ whole genome shotgun (WGS) entry which is preliminary data.</text>
</comment>
<feature type="region of interest" description="Disordered" evidence="1">
    <location>
        <begin position="1"/>
        <end position="90"/>
    </location>
</feature>
<dbReference type="RefSeq" id="WP_239098999.1">
    <property type="nucleotide sequence ID" value="NZ_BOOZ01000010.1"/>
</dbReference>
<gene>
    <name evidence="2" type="ORF">Van01_21860</name>
</gene>